<feature type="region of interest" description="Disordered" evidence="1">
    <location>
        <begin position="112"/>
        <end position="143"/>
    </location>
</feature>
<dbReference type="AlphaFoldDB" id="A0A836BRL2"/>
<reference evidence="2" key="1">
    <citation type="journal article" date="2020" name="bioRxiv">
        <title>Comparative genomics of Chlamydomonas.</title>
        <authorList>
            <person name="Craig R.J."/>
            <person name="Hasan A.R."/>
            <person name="Ness R.W."/>
            <person name="Keightley P.D."/>
        </authorList>
    </citation>
    <scope>NUCLEOTIDE SEQUENCE</scope>
    <source>
        <strain evidence="2">CCAP 11/70</strain>
    </source>
</reference>
<dbReference type="EMBL" id="JAEHOE010000143">
    <property type="protein sequence ID" value="KAG2484753.1"/>
    <property type="molecule type" value="Genomic_DNA"/>
</dbReference>
<feature type="region of interest" description="Disordered" evidence="1">
    <location>
        <begin position="284"/>
        <end position="306"/>
    </location>
</feature>
<name>A0A836BRL2_9CHLO</name>
<feature type="compositionally biased region" description="Gly residues" evidence="1">
    <location>
        <begin position="73"/>
        <end position="82"/>
    </location>
</feature>
<dbReference type="Proteomes" id="UP000612055">
    <property type="component" value="Unassembled WGS sequence"/>
</dbReference>
<feature type="region of interest" description="Disordered" evidence="1">
    <location>
        <begin position="63"/>
        <end position="83"/>
    </location>
</feature>
<accession>A0A836BRL2</accession>
<gene>
    <name evidence="2" type="ORF">HYH03_016500</name>
</gene>
<sequence>MGGLAKLRAKSFRRRSLLGLYVRNLAAMKEGAAESAAARNEAYALALQEHAATDAAISHAVGTAAEGGDDGGEASGAGGGGRALQAVRRDGAGRSGAVSTGREHVAEYDGGVQQATGQPPSGAHVGALDDQAPPPPMLDPLGLQQPLPLLNWRETWPLGTQPLHAVPSRLQGGDSSEAASGPRAWPLSWDGGRGEPERRAGGFAGAGPSGSRAAAAALAADGSAWGGGGGTGWAVEGAEDGSGGAEALDGMQTDYEARVFGAPQWGSLGADALSLEQAWAPPQMAGGWAGSEHAGATHSGSRPHGRRNAEILPLAASADGWADRAERLPLGGWGGQGLAPLARLQDPSTHTEAAVSAGGDGTQQGLAGQPIGGSTMPGAFAAMQFGRQAAARPPWTPDSKAFSGGQDTARQVATCAHQSRSAPDGFPAALRSWGLRELCFPETWMPPPGPHWRHTAPPVPSKALGAGIAAAVEEFEGPPVAVQELLGYSGILPPPEGGVPTLFRFLNGKPRT</sequence>
<feature type="region of interest" description="Disordered" evidence="1">
    <location>
        <begin position="168"/>
        <end position="210"/>
    </location>
</feature>
<organism evidence="2 3">
    <name type="scientific">Edaphochlamys debaryana</name>
    <dbReference type="NCBI Taxonomy" id="47281"/>
    <lineage>
        <taxon>Eukaryota</taxon>
        <taxon>Viridiplantae</taxon>
        <taxon>Chlorophyta</taxon>
        <taxon>core chlorophytes</taxon>
        <taxon>Chlorophyceae</taxon>
        <taxon>CS clade</taxon>
        <taxon>Chlamydomonadales</taxon>
        <taxon>Chlamydomonadales incertae sedis</taxon>
        <taxon>Edaphochlamys</taxon>
    </lineage>
</organism>
<evidence type="ECO:0000256" key="1">
    <source>
        <dbReference type="SAM" id="MobiDB-lite"/>
    </source>
</evidence>
<protein>
    <submittedName>
        <fullName evidence="2">Uncharacterized protein</fullName>
    </submittedName>
</protein>
<comment type="caution">
    <text evidence="2">The sequence shown here is derived from an EMBL/GenBank/DDBJ whole genome shotgun (WGS) entry which is preliminary data.</text>
</comment>
<keyword evidence="3" id="KW-1185">Reference proteome</keyword>
<evidence type="ECO:0000313" key="3">
    <source>
        <dbReference type="Proteomes" id="UP000612055"/>
    </source>
</evidence>
<proteinExistence type="predicted"/>
<evidence type="ECO:0000313" key="2">
    <source>
        <dbReference type="EMBL" id="KAG2484753.1"/>
    </source>
</evidence>
<feature type="region of interest" description="Disordered" evidence="1">
    <location>
        <begin position="346"/>
        <end position="367"/>
    </location>
</feature>